<organism evidence="10 11">
    <name type="scientific">Cereibacter ovatus</name>
    <dbReference type="NCBI Taxonomy" id="439529"/>
    <lineage>
        <taxon>Bacteria</taxon>
        <taxon>Pseudomonadati</taxon>
        <taxon>Pseudomonadota</taxon>
        <taxon>Alphaproteobacteria</taxon>
        <taxon>Rhodobacterales</taxon>
        <taxon>Paracoccaceae</taxon>
        <taxon>Cereibacter</taxon>
    </lineage>
</organism>
<dbReference type="Proteomes" id="UP000219467">
    <property type="component" value="Unassembled WGS sequence"/>
</dbReference>
<evidence type="ECO:0000256" key="2">
    <source>
        <dbReference type="ARBA" id="ARBA00022598"/>
    </source>
</evidence>
<dbReference type="GO" id="GO:0006631">
    <property type="term" value="P:fatty acid metabolic process"/>
    <property type="evidence" value="ECO:0007669"/>
    <property type="project" value="UniProtKB-KW"/>
</dbReference>
<feature type="domain" description="AMP-binding enzyme C-terminal" evidence="9">
    <location>
        <begin position="454"/>
        <end position="529"/>
    </location>
</feature>
<dbReference type="InterPro" id="IPR045851">
    <property type="entry name" value="AMP-bd_C_sf"/>
</dbReference>
<accession>A0A285D335</accession>
<gene>
    <name evidence="10" type="ORF">SAMN05878503_11929</name>
</gene>
<evidence type="ECO:0000259" key="8">
    <source>
        <dbReference type="Pfam" id="PF00501"/>
    </source>
</evidence>
<evidence type="ECO:0000259" key="9">
    <source>
        <dbReference type="Pfam" id="PF13193"/>
    </source>
</evidence>
<dbReference type="EC" id="6.2.1.44" evidence="6"/>
<dbReference type="PANTHER" id="PTHR43859:SF4">
    <property type="entry name" value="BUTANOATE--COA LIGASE AAE1-RELATED"/>
    <property type="match status" value="1"/>
</dbReference>
<comment type="catalytic activity">
    <reaction evidence="5">
        <text>3-(methylsulfanyl)propanoate + ATP + CoA = 3-(methylsulfanyl)propanoyl-CoA + AMP + diphosphate</text>
        <dbReference type="Rhea" id="RHEA:43052"/>
        <dbReference type="ChEBI" id="CHEBI:30616"/>
        <dbReference type="ChEBI" id="CHEBI:33019"/>
        <dbReference type="ChEBI" id="CHEBI:49016"/>
        <dbReference type="ChEBI" id="CHEBI:57287"/>
        <dbReference type="ChEBI" id="CHEBI:82815"/>
        <dbReference type="ChEBI" id="CHEBI:456215"/>
        <dbReference type="EC" id="6.2.1.44"/>
    </reaction>
    <physiologicalReaction direction="left-to-right" evidence="5">
        <dbReference type="Rhea" id="RHEA:43053"/>
    </physiologicalReaction>
</comment>
<dbReference type="InterPro" id="IPR020845">
    <property type="entry name" value="AMP-binding_CS"/>
</dbReference>
<dbReference type="OrthoDB" id="9803968at2"/>
<evidence type="ECO:0000256" key="6">
    <source>
        <dbReference type="ARBA" id="ARBA00066616"/>
    </source>
</evidence>
<name>A0A285D335_9RHOB</name>
<dbReference type="AlphaFoldDB" id="A0A285D335"/>
<keyword evidence="4" id="KW-0443">Lipid metabolism</keyword>
<dbReference type="FunFam" id="3.30.300.30:FF:000008">
    <property type="entry name" value="2,3-dihydroxybenzoate-AMP ligase"/>
    <property type="match status" value="1"/>
</dbReference>
<feature type="domain" description="AMP-dependent synthetase/ligase" evidence="8">
    <location>
        <begin position="27"/>
        <end position="404"/>
    </location>
</feature>
<dbReference type="Pfam" id="PF00501">
    <property type="entry name" value="AMP-binding"/>
    <property type="match status" value="1"/>
</dbReference>
<evidence type="ECO:0000313" key="10">
    <source>
        <dbReference type="EMBL" id="SNX74085.1"/>
    </source>
</evidence>
<comment type="similarity">
    <text evidence="1">Belongs to the ATP-dependent AMP-binding enzyme family.</text>
</comment>
<dbReference type="SUPFAM" id="SSF56801">
    <property type="entry name" value="Acetyl-CoA synthetase-like"/>
    <property type="match status" value="1"/>
</dbReference>
<proteinExistence type="inferred from homology"/>
<evidence type="ECO:0000256" key="7">
    <source>
        <dbReference type="ARBA" id="ARBA00067668"/>
    </source>
</evidence>
<sequence>MPFPQDRWAGLTPSPATDVPLSPLTFLRRAARVWPGQVAVIDGDRRFTWADYAERCRRLAGALAALSVEPGDVVAVLAPNVPLILEAHFGVPLAGAVLNPLNTRLDGAGLAFILAHSEAKVLLVDASLAALAAEALAGLDHPPAVLVAGEGPLPAGLSGAADYEAALAAAVPAPWRLPQSEWDPIAVNYTSGTTGNPKGVVLHHRGAHLAALANMAVLGLRSDSRYLWTLPAFHCNGWSGIWAAAAAGTTQVCLPRVDPVAILNRIDEAAITHLCAAPVVLTMILNVRDGVPERGPGSRPVIIGTGGAAPTSAVLAAAAARGFDVIHMYGMTESYGPTTVCAPQAAWADLAPAELAAVRARQGVPLVAVEDVTVLDPEGRPVPADGRTLGEIAFRGNTVMLGYLKNPAATAETLAGGWLRTGDLGVLHPDGYLEVKDRAKDIIISGGENISSLEVEEVLSRHTAVLEAAVVAEPHPFWGESPAAFVTLRADGPVPSAADLVAWVRDHLAHFKAPRRVVFRELPKTATGKIQKAALREEARRIAAAPSST</sequence>
<protein>
    <recommendedName>
        <fullName evidence="7">3-methylmercaptopropionyl-CoA ligase</fullName>
        <ecNumber evidence="6">6.2.1.44</ecNumber>
    </recommendedName>
</protein>
<dbReference type="Gene3D" id="3.30.300.30">
    <property type="match status" value="1"/>
</dbReference>
<dbReference type="InterPro" id="IPR025110">
    <property type="entry name" value="AMP-bd_C"/>
</dbReference>
<dbReference type="Gene3D" id="3.40.50.12780">
    <property type="entry name" value="N-terminal domain of ligase-like"/>
    <property type="match status" value="1"/>
</dbReference>
<evidence type="ECO:0000256" key="4">
    <source>
        <dbReference type="ARBA" id="ARBA00023098"/>
    </source>
</evidence>
<dbReference type="GO" id="GO:0016874">
    <property type="term" value="F:ligase activity"/>
    <property type="evidence" value="ECO:0007669"/>
    <property type="project" value="UniProtKB-KW"/>
</dbReference>
<keyword evidence="3" id="KW-0276">Fatty acid metabolism</keyword>
<keyword evidence="2" id="KW-0436">Ligase</keyword>
<evidence type="ECO:0000313" key="11">
    <source>
        <dbReference type="Proteomes" id="UP000219467"/>
    </source>
</evidence>
<dbReference type="Pfam" id="PF13193">
    <property type="entry name" value="AMP-binding_C"/>
    <property type="match status" value="1"/>
</dbReference>
<evidence type="ECO:0000256" key="1">
    <source>
        <dbReference type="ARBA" id="ARBA00006432"/>
    </source>
</evidence>
<dbReference type="InterPro" id="IPR042099">
    <property type="entry name" value="ANL_N_sf"/>
</dbReference>
<keyword evidence="11" id="KW-1185">Reference proteome</keyword>
<dbReference type="PANTHER" id="PTHR43859">
    <property type="entry name" value="ACYL-ACTIVATING ENZYME"/>
    <property type="match status" value="1"/>
</dbReference>
<evidence type="ECO:0000256" key="3">
    <source>
        <dbReference type="ARBA" id="ARBA00022832"/>
    </source>
</evidence>
<dbReference type="RefSeq" id="WP_097031527.1">
    <property type="nucleotide sequence ID" value="NZ_OAOQ01000019.1"/>
</dbReference>
<dbReference type="PROSITE" id="PS00455">
    <property type="entry name" value="AMP_BINDING"/>
    <property type="match status" value="1"/>
</dbReference>
<dbReference type="InterPro" id="IPR000873">
    <property type="entry name" value="AMP-dep_synth/lig_dom"/>
</dbReference>
<reference evidence="11" key="1">
    <citation type="submission" date="2017-08" db="EMBL/GenBank/DDBJ databases">
        <authorList>
            <person name="Varghese N."/>
            <person name="Submissions S."/>
        </authorList>
    </citation>
    <scope>NUCLEOTIDE SEQUENCE [LARGE SCALE GENOMIC DNA]</scope>
    <source>
        <strain evidence="11">JA234</strain>
    </source>
</reference>
<dbReference type="EMBL" id="OAOQ01000019">
    <property type="protein sequence ID" value="SNX74085.1"/>
    <property type="molecule type" value="Genomic_DNA"/>
</dbReference>
<evidence type="ECO:0000256" key="5">
    <source>
        <dbReference type="ARBA" id="ARBA00051915"/>
    </source>
</evidence>
<dbReference type="NCBIfam" id="NF006020">
    <property type="entry name" value="PRK08162.1"/>
    <property type="match status" value="1"/>
</dbReference>